<dbReference type="InterPro" id="IPR011990">
    <property type="entry name" value="TPR-like_helical_dom_sf"/>
</dbReference>
<evidence type="ECO:0000313" key="9">
    <source>
        <dbReference type="Proteomes" id="UP000238312"/>
    </source>
</evidence>
<evidence type="ECO:0000313" key="8">
    <source>
        <dbReference type="EMBL" id="PRX70535.1"/>
    </source>
</evidence>
<dbReference type="SUPFAM" id="SSF48452">
    <property type="entry name" value="TPR-like"/>
    <property type="match status" value="4"/>
</dbReference>
<evidence type="ECO:0000259" key="7">
    <source>
        <dbReference type="PROSITE" id="PS51755"/>
    </source>
</evidence>
<dbReference type="InterPro" id="IPR027417">
    <property type="entry name" value="P-loop_NTPase"/>
</dbReference>
<keyword evidence="3 6" id="KW-0238">DNA-binding</keyword>
<dbReference type="Gene3D" id="3.40.50.300">
    <property type="entry name" value="P-loop containing nucleotide triphosphate hydrolases"/>
    <property type="match status" value="1"/>
</dbReference>
<dbReference type="SMART" id="SM00862">
    <property type="entry name" value="Trans_reg_C"/>
    <property type="match status" value="1"/>
</dbReference>
<dbReference type="SUPFAM" id="SSF52540">
    <property type="entry name" value="P-loop containing nucleoside triphosphate hydrolases"/>
    <property type="match status" value="1"/>
</dbReference>
<dbReference type="PROSITE" id="PS50005">
    <property type="entry name" value="TPR"/>
    <property type="match status" value="2"/>
</dbReference>
<dbReference type="PRINTS" id="PR00364">
    <property type="entry name" value="DISEASERSIST"/>
</dbReference>
<dbReference type="PANTHER" id="PTHR35807:SF1">
    <property type="entry name" value="TRANSCRIPTIONAL REGULATOR REDD"/>
    <property type="match status" value="1"/>
</dbReference>
<evidence type="ECO:0000256" key="1">
    <source>
        <dbReference type="ARBA" id="ARBA00005820"/>
    </source>
</evidence>
<dbReference type="Pfam" id="PF03704">
    <property type="entry name" value="BTAD"/>
    <property type="match status" value="1"/>
</dbReference>
<dbReference type="InterPro" id="IPR036388">
    <property type="entry name" value="WH-like_DNA-bd_sf"/>
</dbReference>
<dbReference type="InterPro" id="IPR002182">
    <property type="entry name" value="NB-ARC"/>
</dbReference>
<evidence type="ECO:0000256" key="4">
    <source>
        <dbReference type="ARBA" id="ARBA00023163"/>
    </source>
</evidence>
<dbReference type="CDD" id="cd15831">
    <property type="entry name" value="BTAD"/>
    <property type="match status" value="1"/>
</dbReference>
<dbReference type="InterPro" id="IPR019734">
    <property type="entry name" value="TPR_rpt"/>
</dbReference>
<dbReference type="InterPro" id="IPR016032">
    <property type="entry name" value="Sig_transdc_resp-reg_C-effctor"/>
</dbReference>
<keyword evidence="2" id="KW-0805">Transcription regulation</keyword>
<dbReference type="PROSITE" id="PS51755">
    <property type="entry name" value="OMPR_PHOB"/>
    <property type="match status" value="1"/>
</dbReference>
<feature type="repeat" description="TPR" evidence="5">
    <location>
        <begin position="849"/>
        <end position="882"/>
    </location>
</feature>
<dbReference type="GO" id="GO:0006355">
    <property type="term" value="P:regulation of DNA-templated transcription"/>
    <property type="evidence" value="ECO:0007669"/>
    <property type="project" value="InterPro"/>
</dbReference>
<dbReference type="Gene3D" id="1.10.10.10">
    <property type="entry name" value="Winged helix-like DNA-binding domain superfamily/Winged helix DNA-binding domain"/>
    <property type="match status" value="1"/>
</dbReference>
<keyword evidence="9" id="KW-1185">Reference proteome</keyword>
<protein>
    <submittedName>
        <fullName evidence="8">DNA-binding SARP family transcriptional activator</fullName>
    </submittedName>
</protein>
<dbReference type="Gene3D" id="1.25.40.10">
    <property type="entry name" value="Tetratricopeptide repeat domain"/>
    <property type="match status" value="3"/>
</dbReference>
<accession>A0A2T0NC05</accession>
<reference evidence="8 9" key="1">
    <citation type="submission" date="2018-03" db="EMBL/GenBank/DDBJ databases">
        <title>Genomic Encyclopedia of Type Strains, Phase III (KMG-III): the genomes of soil and plant-associated and newly described type strains.</title>
        <authorList>
            <person name="Whitman W."/>
        </authorList>
    </citation>
    <scope>NUCLEOTIDE SEQUENCE [LARGE SCALE GENOMIC DNA]</scope>
    <source>
        <strain evidence="8 9">CGMCC 4.7104</strain>
    </source>
</reference>
<feature type="DNA-binding region" description="OmpR/PhoB-type" evidence="6">
    <location>
        <begin position="1"/>
        <end position="79"/>
    </location>
</feature>
<feature type="repeat" description="TPR" evidence="5">
    <location>
        <begin position="689"/>
        <end position="722"/>
    </location>
</feature>
<dbReference type="Pfam" id="PF00931">
    <property type="entry name" value="NB-ARC"/>
    <property type="match status" value="1"/>
</dbReference>
<dbReference type="Pfam" id="PF00486">
    <property type="entry name" value="Trans_reg_C"/>
    <property type="match status" value="1"/>
</dbReference>
<dbReference type="SMART" id="SM01043">
    <property type="entry name" value="BTAD"/>
    <property type="match status" value="1"/>
</dbReference>
<comment type="similarity">
    <text evidence="1">Belongs to the AfsR/DnrI/RedD regulatory family.</text>
</comment>
<dbReference type="GO" id="GO:0043531">
    <property type="term" value="F:ADP binding"/>
    <property type="evidence" value="ECO:0007669"/>
    <property type="project" value="InterPro"/>
</dbReference>
<dbReference type="Proteomes" id="UP000238312">
    <property type="component" value="Unassembled WGS sequence"/>
</dbReference>
<keyword evidence="4" id="KW-0804">Transcription</keyword>
<dbReference type="RefSeq" id="WP_181306926.1">
    <property type="nucleotide sequence ID" value="NZ_PVNG01000001.1"/>
</dbReference>
<dbReference type="PANTHER" id="PTHR35807">
    <property type="entry name" value="TRANSCRIPTIONAL REGULATOR REDD-RELATED"/>
    <property type="match status" value="1"/>
</dbReference>
<dbReference type="Pfam" id="PF13424">
    <property type="entry name" value="TPR_12"/>
    <property type="match status" value="2"/>
</dbReference>
<dbReference type="EMBL" id="PVNG01000001">
    <property type="protein sequence ID" value="PRX70535.1"/>
    <property type="molecule type" value="Genomic_DNA"/>
</dbReference>
<sequence length="1054" mass="115684">MDGRAAQPTGRQRSLLAALLLDAGRVVSVGRLADHIWGDDLPPSAPARLRALIAELRRALGPHGRDVILTRSPGYLLDTRAAAVDADQFVSLVEEARRAMEDGLHPEATDLYDQALALWRGSPFDDLSSPAAHAERYRLEELKYEAVEGRAAALLAMGQGRSVIPALTQFVAEQPLRERPHALLMQALFGDGRVSDALSVYQGLRTALVRDLGVDPSDELQRLQQLILEGRPPAKTANPALVPRQLPPASGRFVGRAAALRRLDAGRVNLVVGPAGVGKTALVIHWAHSASGRFPDGQLFLNMRGFDQREPMSLSESLLLLLQGLGVAAKDIPLELDAQVALYRSLLAGRRVLVILDDVADPEQMRALLPGDPGCHAVITSRHRLASLAALDGVERLTLDVLDREETQRLLARSIGEDRLLREPEAAEELMALCGRLPLALSIAVSWIGDHEHRLIAHYVDQLAEQGRLVRLRVEGHERVAVQAALDLSYKALMPAAQRMFRLLSLAGGGEISVAAAAALTRTSHERAVGLLGAVARIHLIKEIGPLRFAAHDLVLEYAAQRCTEEDPAVERESAVRRLLDYYLCTVIGAIEAAGIEVPDLAYDHARPEVTPTPFATKRDALDWLDIEWDNLVVAVSRAATHGPRPYAWLLIEAMHDVLQHRRAHGDWLRIAEIALIAAEREQDPRGQAAMCRLIGLVQWRIADLKSAMDYFERALELSRQASWPQGEAVALQGCGVVFKQLGEPHKAIPLYQRAVEIHHALGSRSGEARGLNNLASAHLMLAQLARAEECLQACLPLTDESGDTHIQTLALVNLALVRRNQARLPEALEALDEALAVAQAVGLRYAEAVTYETFGWTHRDMGRYEQAIDFFGRGLAIAEEVENKRCQIASLVGIAEAESELGRADVALTRLDAALELSEHTGTDLDQVLMDRAEFYHRQGRPRDARVTIDRLLQPSFTVNPLNLPRLHGLLAAIHLEEGDNERCIQVCEDALEITRRSGQRLEYARLLMTLGHARKNAAKEEARSHWEQAHALFTAIGAPEQSKTAALLGQAW</sequence>
<comment type="caution">
    <text evidence="8">The sequence shown here is derived from an EMBL/GenBank/DDBJ whole genome shotgun (WGS) entry which is preliminary data.</text>
</comment>
<evidence type="ECO:0000256" key="2">
    <source>
        <dbReference type="ARBA" id="ARBA00023015"/>
    </source>
</evidence>
<dbReference type="GO" id="GO:0000160">
    <property type="term" value="P:phosphorelay signal transduction system"/>
    <property type="evidence" value="ECO:0007669"/>
    <property type="project" value="InterPro"/>
</dbReference>
<dbReference type="InterPro" id="IPR005158">
    <property type="entry name" value="BTAD"/>
</dbReference>
<evidence type="ECO:0000256" key="6">
    <source>
        <dbReference type="PROSITE-ProRule" id="PRU01091"/>
    </source>
</evidence>
<proteinExistence type="inferred from homology"/>
<evidence type="ECO:0000256" key="3">
    <source>
        <dbReference type="ARBA" id="ARBA00023125"/>
    </source>
</evidence>
<gene>
    <name evidence="8" type="ORF">B0I32_101630</name>
</gene>
<dbReference type="GO" id="GO:0003677">
    <property type="term" value="F:DNA binding"/>
    <property type="evidence" value="ECO:0007669"/>
    <property type="project" value="UniProtKB-UniRule"/>
</dbReference>
<dbReference type="Pfam" id="PF13181">
    <property type="entry name" value="TPR_8"/>
    <property type="match status" value="1"/>
</dbReference>
<dbReference type="SUPFAM" id="SSF46894">
    <property type="entry name" value="C-terminal effector domain of the bipartite response regulators"/>
    <property type="match status" value="1"/>
</dbReference>
<name>A0A2T0NC05_9ACTN</name>
<organism evidence="8 9">
    <name type="scientific">Nonomuraea fuscirosea</name>
    <dbReference type="NCBI Taxonomy" id="1291556"/>
    <lineage>
        <taxon>Bacteria</taxon>
        <taxon>Bacillati</taxon>
        <taxon>Actinomycetota</taxon>
        <taxon>Actinomycetes</taxon>
        <taxon>Streptosporangiales</taxon>
        <taxon>Streptosporangiaceae</taxon>
        <taxon>Nonomuraea</taxon>
    </lineage>
</organism>
<dbReference type="InterPro" id="IPR051677">
    <property type="entry name" value="AfsR-DnrI-RedD_regulator"/>
</dbReference>
<dbReference type="AlphaFoldDB" id="A0A2T0NC05"/>
<dbReference type="InterPro" id="IPR001867">
    <property type="entry name" value="OmpR/PhoB-type_DNA-bd"/>
</dbReference>
<dbReference type="SMART" id="SM00028">
    <property type="entry name" value="TPR"/>
    <property type="match status" value="7"/>
</dbReference>
<keyword evidence="5" id="KW-0802">TPR repeat</keyword>
<evidence type="ECO:0000256" key="5">
    <source>
        <dbReference type="PROSITE-ProRule" id="PRU00339"/>
    </source>
</evidence>
<feature type="domain" description="OmpR/PhoB-type" evidence="7">
    <location>
        <begin position="1"/>
        <end position="79"/>
    </location>
</feature>